<evidence type="ECO:0000313" key="3">
    <source>
        <dbReference type="Proteomes" id="UP000770661"/>
    </source>
</evidence>
<dbReference type="GO" id="GO:0051015">
    <property type="term" value="F:actin filament binding"/>
    <property type="evidence" value="ECO:0007669"/>
    <property type="project" value="TreeGrafter"/>
</dbReference>
<evidence type="ECO:0000313" key="2">
    <source>
        <dbReference type="EMBL" id="KAG0713539.1"/>
    </source>
</evidence>
<reference evidence="2" key="1">
    <citation type="submission" date="2020-07" db="EMBL/GenBank/DDBJ databases">
        <title>The High-quality genome of the commercially important snow crab, Chionoecetes opilio.</title>
        <authorList>
            <person name="Jeong J.-H."/>
            <person name="Ryu S."/>
        </authorList>
    </citation>
    <scope>NUCLEOTIDE SEQUENCE</scope>
    <source>
        <strain evidence="2">MADBK_172401_WGS</strain>
        <tissue evidence="2">Digestive gland</tissue>
    </source>
</reference>
<gene>
    <name evidence="2" type="primary">IQGAP1_1</name>
    <name evidence="2" type="ORF">GWK47_016015</name>
</gene>
<dbReference type="GO" id="GO:0005096">
    <property type="term" value="F:GTPase activator activity"/>
    <property type="evidence" value="ECO:0007669"/>
    <property type="project" value="TreeGrafter"/>
</dbReference>
<dbReference type="SUPFAM" id="SSF48350">
    <property type="entry name" value="GTPase activation domain, GAP"/>
    <property type="match status" value="1"/>
</dbReference>
<dbReference type="Gene3D" id="1.10.506.10">
    <property type="entry name" value="GTPase Activation - p120gap, domain 1"/>
    <property type="match status" value="1"/>
</dbReference>
<name>A0A8J5CKE8_CHIOP</name>
<keyword evidence="3" id="KW-1185">Reference proteome</keyword>
<dbReference type="EMBL" id="JACEEZ010021368">
    <property type="protein sequence ID" value="KAG0713539.1"/>
    <property type="molecule type" value="Genomic_DNA"/>
</dbReference>
<proteinExistence type="predicted"/>
<dbReference type="PANTHER" id="PTHR14149:SF14">
    <property type="entry name" value="CALPONIN-HOMOLOGY (CH) DOMAIN-CONTAINING PROTEIN"/>
    <property type="match status" value="1"/>
</dbReference>
<dbReference type="InterPro" id="IPR008936">
    <property type="entry name" value="Rho_GTPase_activation_prot"/>
</dbReference>
<organism evidence="2 3">
    <name type="scientific">Chionoecetes opilio</name>
    <name type="common">Atlantic snow crab</name>
    <name type="synonym">Cancer opilio</name>
    <dbReference type="NCBI Taxonomy" id="41210"/>
    <lineage>
        <taxon>Eukaryota</taxon>
        <taxon>Metazoa</taxon>
        <taxon>Ecdysozoa</taxon>
        <taxon>Arthropoda</taxon>
        <taxon>Crustacea</taxon>
        <taxon>Multicrustacea</taxon>
        <taxon>Malacostraca</taxon>
        <taxon>Eumalacostraca</taxon>
        <taxon>Eucarida</taxon>
        <taxon>Decapoda</taxon>
        <taxon>Pleocyemata</taxon>
        <taxon>Brachyura</taxon>
        <taxon>Eubrachyura</taxon>
        <taxon>Majoidea</taxon>
        <taxon>Majidae</taxon>
        <taxon>Chionoecetes</taxon>
    </lineage>
</organism>
<dbReference type="PROSITE" id="PS50018">
    <property type="entry name" value="RAS_GTPASE_ACTIV_2"/>
    <property type="match status" value="1"/>
</dbReference>
<dbReference type="Pfam" id="PF00616">
    <property type="entry name" value="RasGAP"/>
    <property type="match status" value="1"/>
</dbReference>
<dbReference type="GO" id="GO:0005938">
    <property type="term" value="C:cell cortex"/>
    <property type="evidence" value="ECO:0007669"/>
    <property type="project" value="TreeGrafter"/>
</dbReference>
<dbReference type="InterPro" id="IPR001936">
    <property type="entry name" value="RasGAP_dom"/>
</dbReference>
<dbReference type="GO" id="GO:0005516">
    <property type="term" value="F:calmodulin binding"/>
    <property type="evidence" value="ECO:0007669"/>
    <property type="project" value="TreeGrafter"/>
</dbReference>
<dbReference type="GO" id="GO:1903479">
    <property type="term" value="P:mitotic actomyosin contractile ring assembly actin filament organization"/>
    <property type="evidence" value="ECO:0007669"/>
    <property type="project" value="TreeGrafter"/>
</dbReference>
<comment type="caution">
    <text evidence="2">The sequence shown here is derived from an EMBL/GenBank/DDBJ whole genome shotgun (WGS) entry which is preliminary data.</text>
</comment>
<dbReference type="PANTHER" id="PTHR14149">
    <property type="entry name" value="RAS GTPASE-ACTIVATING PROTEIN WITH IQ MOTIF"/>
    <property type="match status" value="1"/>
</dbReference>
<dbReference type="OrthoDB" id="775356at2759"/>
<dbReference type="Proteomes" id="UP000770661">
    <property type="component" value="Unassembled WGS sequence"/>
</dbReference>
<accession>A0A8J5CKE8</accession>
<sequence length="169" mass="19158">MARERMSHLSAYRSVFSGVVGNLVYYRYINSAIVAPDAFDIVTVSPDEKLNNNQRRNLASIAKILQFAASKKGEELHWANGFYTKCLNLFIVECHEKFKGFFRRCCEVEETRGFVYNGAQYSEATLIVKPTIYITVQVVCVDFGFSKVLQVFIIMHAPPPASFLLAIID</sequence>
<evidence type="ECO:0000259" key="1">
    <source>
        <dbReference type="PROSITE" id="PS50018"/>
    </source>
</evidence>
<dbReference type="AlphaFoldDB" id="A0A8J5CKE8"/>
<feature type="domain" description="Ras-GAP" evidence="1">
    <location>
        <begin position="1"/>
        <end position="70"/>
    </location>
</feature>
<protein>
    <submittedName>
        <fullName evidence="2">Ras GTPase-activating-like protein IQGAP1</fullName>
    </submittedName>
</protein>